<organism evidence="1 2">
    <name type="scientific">Engystomops pustulosus</name>
    <name type="common">Tungara frog</name>
    <name type="synonym">Physalaemus pustulosus</name>
    <dbReference type="NCBI Taxonomy" id="76066"/>
    <lineage>
        <taxon>Eukaryota</taxon>
        <taxon>Metazoa</taxon>
        <taxon>Chordata</taxon>
        <taxon>Craniata</taxon>
        <taxon>Vertebrata</taxon>
        <taxon>Euteleostomi</taxon>
        <taxon>Amphibia</taxon>
        <taxon>Batrachia</taxon>
        <taxon>Anura</taxon>
        <taxon>Neobatrachia</taxon>
        <taxon>Hyloidea</taxon>
        <taxon>Leptodactylidae</taxon>
        <taxon>Leiuperinae</taxon>
        <taxon>Engystomops</taxon>
    </lineage>
</organism>
<protein>
    <submittedName>
        <fullName evidence="1">Uncharacterized protein</fullName>
    </submittedName>
</protein>
<proteinExistence type="predicted"/>
<evidence type="ECO:0000313" key="2">
    <source>
        <dbReference type="Proteomes" id="UP000824782"/>
    </source>
</evidence>
<keyword evidence="2" id="KW-1185">Reference proteome</keyword>
<comment type="caution">
    <text evidence="1">The sequence shown here is derived from an EMBL/GenBank/DDBJ whole genome shotgun (WGS) entry which is preliminary data.</text>
</comment>
<dbReference type="Proteomes" id="UP000824782">
    <property type="component" value="Unassembled WGS sequence"/>
</dbReference>
<evidence type="ECO:0000313" key="1">
    <source>
        <dbReference type="EMBL" id="KAG8545160.1"/>
    </source>
</evidence>
<gene>
    <name evidence="1" type="ORF">GDO81_021329</name>
</gene>
<accession>A0AAV6ZD00</accession>
<dbReference type="EMBL" id="WNYA01001774">
    <property type="protein sequence ID" value="KAG8545160.1"/>
    <property type="molecule type" value="Genomic_DNA"/>
</dbReference>
<dbReference type="AlphaFoldDB" id="A0AAV6ZD00"/>
<reference evidence="1" key="1">
    <citation type="thesis" date="2020" institute="ProQuest LLC" country="789 East Eisenhower Parkway, Ann Arbor, MI, USA">
        <title>Comparative Genomics and Chromosome Evolution.</title>
        <authorList>
            <person name="Mudd A.B."/>
        </authorList>
    </citation>
    <scope>NUCLEOTIDE SEQUENCE</scope>
    <source>
        <strain evidence="1">237g6f4</strain>
        <tissue evidence="1">Blood</tissue>
    </source>
</reference>
<sequence length="82" mass="8917">MGPAAQLVPMSENFLTNKSPGALDVCTAGIPGRQRRTDTDVPACGKLSRKFLSPVKVNNILDPCRDSSVIGFLQRDPRRFTS</sequence>
<name>A0AAV6ZD00_ENGPU</name>